<reference evidence="2" key="1">
    <citation type="submission" date="2023-08" db="EMBL/GenBank/DDBJ databases">
        <authorList>
            <person name="Audoor S."/>
            <person name="Bilcke G."/>
        </authorList>
    </citation>
    <scope>NUCLEOTIDE SEQUENCE</scope>
</reference>
<comment type="caution">
    <text evidence="2">The sequence shown here is derived from an EMBL/GenBank/DDBJ whole genome shotgun (WGS) entry which is preliminary data.</text>
</comment>
<evidence type="ECO:0000313" key="3">
    <source>
        <dbReference type="Proteomes" id="UP001295423"/>
    </source>
</evidence>
<feature type="compositionally biased region" description="Basic and acidic residues" evidence="1">
    <location>
        <begin position="352"/>
        <end position="361"/>
    </location>
</feature>
<gene>
    <name evidence="2" type="ORF">CYCCA115_LOCUS2883</name>
</gene>
<accession>A0AAD2CH12</accession>
<dbReference type="AlphaFoldDB" id="A0AAD2CH12"/>
<feature type="region of interest" description="Disordered" evidence="1">
    <location>
        <begin position="272"/>
        <end position="453"/>
    </location>
</feature>
<evidence type="ECO:0000256" key="1">
    <source>
        <dbReference type="SAM" id="MobiDB-lite"/>
    </source>
</evidence>
<organism evidence="2 3">
    <name type="scientific">Cylindrotheca closterium</name>
    <dbReference type="NCBI Taxonomy" id="2856"/>
    <lineage>
        <taxon>Eukaryota</taxon>
        <taxon>Sar</taxon>
        <taxon>Stramenopiles</taxon>
        <taxon>Ochrophyta</taxon>
        <taxon>Bacillariophyta</taxon>
        <taxon>Bacillariophyceae</taxon>
        <taxon>Bacillariophycidae</taxon>
        <taxon>Bacillariales</taxon>
        <taxon>Bacillariaceae</taxon>
        <taxon>Cylindrotheca</taxon>
    </lineage>
</organism>
<sequence length="470" mass="53343">MAMVDESSSQAPQPCIAAYSGFSKSLRTVTEDTMSLDEDENLPGVSQHTELCASSNEDDDTCSIATHEDDIYDDIHDSARTRTRSRTRRIAFAPMATRHPIISRAEYSRDEVEESWWTPKQREVLNKAHNKTVDRLETGLKEKKSAPYRGLEKIAIDGYHRMVEAKNMYVDTVMDEQQRQWNAGDLDLDWEVIANLTHQISRRSTQEALMYALYDENEAREAYQTIKVKDLFEMSISDIGVDISERTDRSEMDYLEGSALLDNDLDYHSDEDVGKLKRQESSIRITKERGLNKSPKKSKKKKRRDSKKKKKTKSKKQEEEPSESEANDEEGERSEVDMLIQDFADALGESTRSTRTEGGESKKKKSKSRSKTVSSDSRSKKKKKKETKNKPSDLDISPESNDSSDGFWSLSAPSLFDSKPTTSSPSKKKKKSKKDSTGLKLKADSLRVSTKKNNPVTQLAATCLHRIRAP</sequence>
<name>A0AAD2CH12_9STRA</name>
<evidence type="ECO:0000313" key="2">
    <source>
        <dbReference type="EMBL" id="CAJ1932531.1"/>
    </source>
</evidence>
<feature type="compositionally biased region" description="Acidic residues" evidence="1">
    <location>
        <begin position="320"/>
        <end position="332"/>
    </location>
</feature>
<feature type="compositionally biased region" description="Basic residues" evidence="1">
    <location>
        <begin position="294"/>
        <end position="314"/>
    </location>
</feature>
<protein>
    <submittedName>
        <fullName evidence="2">Uncharacterized protein</fullName>
    </submittedName>
</protein>
<keyword evidence="3" id="KW-1185">Reference proteome</keyword>
<dbReference type="Proteomes" id="UP001295423">
    <property type="component" value="Unassembled WGS sequence"/>
</dbReference>
<feature type="compositionally biased region" description="Basic and acidic residues" evidence="1">
    <location>
        <begin position="272"/>
        <end position="291"/>
    </location>
</feature>
<dbReference type="EMBL" id="CAKOGP040000224">
    <property type="protein sequence ID" value="CAJ1932531.1"/>
    <property type="molecule type" value="Genomic_DNA"/>
</dbReference>
<proteinExistence type="predicted"/>
<feature type="compositionally biased region" description="Basic and acidic residues" evidence="1">
    <location>
        <begin position="434"/>
        <end position="445"/>
    </location>
</feature>